<dbReference type="EMBL" id="KQ982074">
    <property type="protein sequence ID" value="KYQ60482.1"/>
    <property type="molecule type" value="Genomic_DNA"/>
</dbReference>
<name>A0A151XJ93_9HYME</name>
<accession>A0A151XJ93</accession>
<gene>
    <name evidence="1" type="ORF">ALC60_00465</name>
</gene>
<protein>
    <submittedName>
        <fullName evidence="1">Uncharacterized protein</fullName>
    </submittedName>
</protein>
<dbReference type="STRING" id="64791.A0A151XJ93"/>
<organism evidence="1 2">
    <name type="scientific">Mycetomoellerius zeteki</name>
    <dbReference type="NCBI Taxonomy" id="64791"/>
    <lineage>
        <taxon>Eukaryota</taxon>
        <taxon>Metazoa</taxon>
        <taxon>Ecdysozoa</taxon>
        <taxon>Arthropoda</taxon>
        <taxon>Hexapoda</taxon>
        <taxon>Insecta</taxon>
        <taxon>Pterygota</taxon>
        <taxon>Neoptera</taxon>
        <taxon>Endopterygota</taxon>
        <taxon>Hymenoptera</taxon>
        <taxon>Apocrita</taxon>
        <taxon>Aculeata</taxon>
        <taxon>Formicoidea</taxon>
        <taxon>Formicidae</taxon>
        <taxon>Myrmicinae</taxon>
        <taxon>Mycetomoellerius</taxon>
    </lineage>
</organism>
<proteinExistence type="predicted"/>
<keyword evidence="2" id="KW-1185">Reference proteome</keyword>
<dbReference type="Proteomes" id="UP000075809">
    <property type="component" value="Unassembled WGS sequence"/>
</dbReference>
<reference evidence="1 2" key="1">
    <citation type="submission" date="2015-09" db="EMBL/GenBank/DDBJ databases">
        <title>Trachymyrmex zeteki WGS genome.</title>
        <authorList>
            <person name="Nygaard S."/>
            <person name="Hu H."/>
            <person name="Boomsma J."/>
            <person name="Zhang G."/>
        </authorList>
    </citation>
    <scope>NUCLEOTIDE SEQUENCE [LARGE SCALE GENOMIC DNA]</scope>
    <source>
        <strain evidence="1">Tzet28-1</strain>
        <tissue evidence="1">Whole body</tissue>
    </source>
</reference>
<evidence type="ECO:0000313" key="1">
    <source>
        <dbReference type="EMBL" id="KYQ60482.1"/>
    </source>
</evidence>
<evidence type="ECO:0000313" key="2">
    <source>
        <dbReference type="Proteomes" id="UP000075809"/>
    </source>
</evidence>
<dbReference type="AlphaFoldDB" id="A0A151XJ93"/>
<sequence>MFLLYNQQTKKILHWSNTGLLASISVDMTQRGTKIFRSALLDNLDVLSITEQSMKKNNIICYYSSWHTGKPVKLIDHGDKAAEWITRCLKFDTPIRLLERSCDPLIEEPNIIRENWIDYCAIYSTRSDERPDMFADLTRCVLMTQSTLRTLFQETNIYKSYVIRPNIVVSTNSTVPFSEEDWEWVKIRNTIIRIMKPVPKYRIAVPFSSSTLKYHLFTNEDDTAHSGVYCAPIVSGEIKTNDDIYNIRFELTAITWTALKVTSLLAVRKRCARAYLLYFHHGSQKPYQKKVKV</sequence>